<evidence type="ECO:0000256" key="1">
    <source>
        <dbReference type="SAM" id="MobiDB-lite"/>
    </source>
</evidence>
<feature type="region of interest" description="Disordered" evidence="1">
    <location>
        <begin position="165"/>
        <end position="184"/>
    </location>
</feature>
<name>A0ABT5YR43_9PROT</name>
<evidence type="ECO:0000313" key="3">
    <source>
        <dbReference type="EMBL" id="MDF2097357.1"/>
    </source>
</evidence>
<dbReference type="PROSITE" id="PS51257">
    <property type="entry name" value="PROKAR_LIPOPROTEIN"/>
    <property type="match status" value="1"/>
</dbReference>
<evidence type="ECO:0000313" key="4">
    <source>
        <dbReference type="Proteomes" id="UP001215503"/>
    </source>
</evidence>
<feature type="chain" id="PRO_5046980695" evidence="2">
    <location>
        <begin position="23"/>
        <end position="196"/>
    </location>
</feature>
<protein>
    <submittedName>
        <fullName evidence="3">DUF3035 domain-containing protein</fullName>
    </submittedName>
</protein>
<dbReference type="RefSeq" id="WP_275824141.1">
    <property type="nucleotide sequence ID" value="NZ_JARHUD010000012.1"/>
</dbReference>
<feature type="signal peptide" evidence="2">
    <location>
        <begin position="1"/>
        <end position="22"/>
    </location>
</feature>
<dbReference type="Pfam" id="PF11233">
    <property type="entry name" value="DUF3035"/>
    <property type="match status" value="1"/>
</dbReference>
<dbReference type="InterPro" id="IPR021395">
    <property type="entry name" value="DUF3035"/>
</dbReference>
<feature type="compositionally biased region" description="Basic and acidic residues" evidence="1">
    <location>
        <begin position="165"/>
        <end position="177"/>
    </location>
</feature>
<evidence type="ECO:0000256" key="2">
    <source>
        <dbReference type="SAM" id="SignalP"/>
    </source>
</evidence>
<dbReference type="EMBL" id="JARHUD010000012">
    <property type="protein sequence ID" value="MDF2097357.1"/>
    <property type="molecule type" value="Genomic_DNA"/>
</dbReference>
<dbReference type="Proteomes" id="UP001215503">
    <property type="component" value="Unassembled WGS sequence"/>
</dbReference>
<gene>
    <name evidence="3" type="ORF">P2G67_15375</name>
</gene>
<sequence length="196" mass="21956">MPKLLTRSTKLLLCCGMVVALAGCGDDVRRSLGLTKQSPDEFRVVSRAPLSVPPSFSLRPPAPGAQRPQEASPEQRARQAVFRVEESEQTAAVPEEGVDDSLSLGERSLLREAGADRADPDIRRKVERETRQINEESRDFADMLIFWKDPEPQYDRIDPAAEARRLRGSDAMGERPTGEGVPVIERQRRSLFDRLF</sequence>
<proteinExistence type="predicted"/>
<accession>A0ABT5YR43</accession>
<reference evidence="3 4" key="1">
    <citation type="submission" date="2023-03" db="EMBL/GenBank/DDBJ databases">
        <title>Fodinicurvata sp. CAU 1616 isolated from sea sendiment.</title>
        <authorList>
            <person name="Kim W."/>
        </authorList>
    </citation>
    <scope>NUCLEOTIDE SEQUENCE [LARGE SCALE GENOMIC DNA]</scope>
    <source>
        <strain evidence="3 4">CAU 1616</strain>
    </source>
</reference>
<keyword evidence="4" id="KW-1185">Reference proteome</keyword>
<comment type="caution">
    <text evidence="3">The sequence shown here is derived from an EMBL/GenBank/DDBJ whole genome shotgun (WGS) entry which is preliminary data.</text>
</comment>
<organism evidence="3 4">
    <name type="scientific">Aquibaculum arenosum</name>
    <dbReference type="NCBI Taxonomy" id="3032591"/>
    <lineage>
        <taxon>Bacteria</taxon>
        <taxon>Pseudomonadati</taxon>
        <taxon>Pseudomonadota</taxon>
        <taxon>Alphaproteobacteria</taxon>
        <taxon>Rhodospirillales</taxon>
        <taxon>Rhodovibrionaceae</taxon>
        <taxon>Aquibaculum</taxon>
    </lineage>
</organism>
<keyword evidence="2" id="KW-0732">Signal</keyword>
<feature type="region of interest" description="Disordered" evidence="1">
    <location>
        <begin position="53"/>
        <end position="78"/>
    </location>
</feature>